<dbReference type="RefSeq" id="WP_066834800.1">
    <property type="nucleotide sequence ID" value="NZ_JACJIQ010000001.1"/>
</dbReference>
<dbReference type="PANTHER" id="PTHR41247:SF1">
    <property type="entry name" value="HTH-TYPE TRANSCRIPTIONAL REPRESSOR YCNK"/>
    <property type="match status" value="1"/>
</dbReference>
<dbReference type="InterPro" id="IPR008719">
    <property type="entry name" value="N2O_reductase_NosL"/>
</dbReference>
<dbReference type="Gene3D" id="3.30.70.2050">
    <property type="match status" value="1"/>
</dbReference>
<dbReference type="AlphaFoldDB" id="A0A839G9P3"/>
<proteinExistence type="predicted"/>
<organism evidence="2 3">
    <name type="scientific">Rufibacter quisquiliarum</name>
    <dbReference type="NCBI Taxonomy" id="1549639"/>
    <lineage>
        <taxon>Bacteria</taxon>
        <taxon>Pseudomonadati</taxon>
        <taxon>Bacteroidota</taxon>
        <taxon>Cytophagia</taxon>
        <taxon>Cytophagales</taxon>
        <taxon>Hymenobacteraceae</taxon>
        <taxon>Rufibacter</taxon>
    </lineage>
</organism>
<dbReference type="PANTHER" id="PTHR41247">
    <property type="entry name" value="HTH-TYPE TRANSCRIPTIONAL REPRESSOR YCNK"/>
    <property type="match status" value="1"/>
</dbReference>
<comment type="caution">
    <text evidence="2">The sequence shown here is derived from an EMBL/GenBank/DDBJ whole genome shotgun (WGS) entry which is preliminary data.</text>
</comment>
<keyword evidence="1" id="KW-0732">Signal</keyword>
<name>A0A839G9P3_9BACT</name>
<accession>A0A839G9P3</accession>
<feature type="chain" id="PRO_5032621170" evidence="1">
    <location>
        <begin position="22"/>
        <end position="153"/>
    </location>
</feature>
<dbReference type="Proteomes" id="UP000563094">
    <property type="component" value="Unassembled WGS sequence"/>
</dbReference>
<reference evidence="2 3" key="1">
    <citation type="submission" date="2020-08" db="EMBL/GenBank/DDBJ databases">
        <title>Genomic Encyclopedia of Type Strains, Phase IV (KMG-IV): sequencing the most valuable type-strain genomes for metagenomic binning, comparative biology and taxonomic classification.</title>
        <authorList>
            <person name="Goeker M."/>
        </authorList>
    </citation>
    <scope>NUCLEOTIDE SEQUENCE [LARGE SCALE GENOMIC DNA]</scope>
    <source>
        <strain evidence="2 3">DSM 29854</strain>
    </source>
</reference>
<gene>
    <name evidence="2" type="ORF">FHS90_000379</name>
</gene>
<dbReference type="EMBL" id="JACJIQ010000001">
    <property type="protein sequence ID" value="MBA9075682.1"/>
    <property type="molecule type" value="Genomic_DNA"/>
</dbReference>
<protein>
    <submittedName>
        <fullName evidence="2">Copper chaperone NosL</fullName>
    </submittedName>
</protein>
<sequence>MKFFLKLIFFMVLIGLLQSCAVESKPIPYGATNCAHCNMTVADNRFGAELVNDKGKPFFFDSAECLMAYLNENAAEGEKAAFVLVTDFTKPTELVDARNGFFLQSKNLPSPMGMNLVAVANEATATQLQQEKGGRILSWQQVLQAVKNNENPQ</sequence>
<evidence type="ECO:0000256" key="1">
    <source>
        <dbReference type="SAM" id="SignalP"/>
    </source>
</evidence>
<evidence type="ECO:0000313" key="3">
    <source>
        <dbReference type="Proteomes" id="UP000563094"/>
    </source>
</evidence>
<dbReference type="PROSITE" id="PS51257">
    <property type="entry name" value="PROKAR_LIPOPROTEIN"/>
    <property type="match status" value="1"/>
</dbReference>
<dbReference type="Pfam" id="PF05573">
    <property type="entry name" value="NosL"/>
    <property type="match status" value="1"/>
</dbReference>
<feature type="signal peptide" evidence="1">
    <location>
        <begin position="1"/>
        <end position="21"/>
    </location>
</feature>
<evidence type="ECO:0000313" key="2">
    <source>
        <dbReference type="EMBL" id="MBA9075682.1"/>
    </source>
</evidence>
<dbReference type="SUPFAM" id="SSF160387">
    <property type="entry name" value="NosL/MerB-like"/>
    <property type="match status" value="1"/>
</dbReference>
<keyword evidence="3" id="KW-1185">Reference proteome</keyword>